<evidence type="ECO:0000313" key="3">
    <source>
        <dbReference type="EMBL" id="VVE62672.1"/>
    </source>
</evidence>
<gene>
    <name evidence="2" type="ORF">NCTC13160_00534</name>
    <name evidence="3" type="ORF">PPN31119_00935</name>
</gene>
<name>A0A378YDB3_9BURK</name>
<dbReference type="STRING" id="93220.A6P55_23725"/>
<evidence type="ECO:0000313" key="5">
    <source>
        <dbReference type="Proteomes" id="UP000361468"/>
    </source>
</evidence>
<dbReference type="EMBL" id="UGSG01000001">
    <property type="protein sequence ID" value="SUA74858.1"/>
    <property type="molecule type" value="Genomic_DNA"/>
</dbReference>
<evidence type="ECO:0000313" key="4">
    <source>
        <dbReference type="Proteomes" id="UP000254573"/>
    </source>
</evidence>
<dbReference type="RefSeq" id="WP_023595899.1">
    <property type="nucleotide sequence ID" value="NZ_CABPSO010000002.1"/>
</dbReference>
<dbReference type="KEGG" id="ppnm:LV28_02685"/>
<accession>A0A378YDB3</accession>
<dbReference type="Proteomes" id="UP000254573">
    <property type="component" value="Unassembled WGS sequence"/>
</dbReference>
<reference evidence="2 4" key="1">
    <citation type="submission" date="2018-06" db="EMBL/GenBank/DDBJ databases">
        <authorList>
            <consortium name="Pathogen Informatics"/>
            <person name="Doyle S."/>
        </authorList>
    </citation>
    <scope>NUCLEOTIDE SEQUENCE [LARGE SCALE GENOMIC DNA]</scope>
    <source>
        <strain evidence="2 4">NCTC13160</strain>
    </source>
</reference>
<proteinExistence type="predicted"/>
<keyword evidence="5" id="KW-1185">Reference proteome</keyword>
<feature type="region of interest" description="Disordered" evidence="1">
    <location>
        <begin position="39"/>
        <end position="63"/>
    </location>
</feature>
<dbReference type="Proteomes" id="UP000361468">
    <property type="component" value="Unassembled WGS sequence"/>
</dbReference>
<protein>
    <submittedName>
        <fullName evidence="2">Uncharacterized protein</fullName>
    </submittedName>
</protein>
<organism evidence="2 4">
    <name type="scientific">Pandoraea pnomenusa</name>
    <dbReference type="NCBI Taxonomy" id="93220"/>
    <lineage>
        <taxon>Bacteria</taxon>
        <taxon>Pseudomonadati</taxon>
        <taxon>Pseudomonadota</taxon>
        <taxon>Betaproteobacteria</taxon>
        <taxon>Burkholderiales</taxon>
        <taxon>Burkholderiaceae</taxon>
        <taxon>Pandoraea</taxon>
    </lineage>
</organism>
<reference evidence="3 5" key="2">
    <citation type="submission" date="2019-08" db="EMBL/GenBank/DDBJ databases">
        <authorList>
            <person name="Peeters C."/>
        </authorList>
    </citation>
    <scope>NUCLEOTIDE SEQUENCE [LARGE SCALE GENOMIC DNA]</scope>
    <source>
        <strain evidence="3 5">LMG 31119</strain>
    </source>
</reference>
<dbReference type="OrthoDB" id="8945219at2"/>
<evidence type="ECO:0000313" key="2">
    <source>
        <dbReference type="EMBL" id="SUA74858.1"/>
    </source>
</evidence>
<sequence>MRRLLGIVAFLAGGFSVEALHPLQCELASTLRGVTLEPERARRRAMPDPLVAGRARVPTSPSL</sequence>
<dbReference type="KEGG" id="ppno:DA70_03630"/>
<evidence type="ECO:0000256" key="1">
    <source>
        <dbReference type="SAM" id="MobiDB-lite"/>
    </source>
</evidence>
<dbReference type="AlphaFoldDB" id="A0A378YDB3"/>
<dbReference type="EMBL" id="CABPSO010000002">
    <property type="protein sequence ID" value="VVE62672.1"/>
    <property type="molecule type" value="Genomic_DNA"/>
</dbReference>